<dbReference type="Pfam" id="PF13649">
    <property type="entry name" value="Methyltransf_25"/>
    <property type="match status" value="1"/>
</dbReference>
<dbReference type="InterPro" id="IPR029063">
    <property type="entry name" value="SAM-dependent_MTases_sf"/>
</dbReference>
<feature type="domain" description="Methyltransferase" evidence="1">
    <location>
        <begin position="71"/>
        <end position="166"/>
    </location>
</feature>
<protein>
    <recommendedName>
        <fullName evidence="1">Methyltransferase domain-containing protein</fullName>
    </recommendedName>
</protein>
<keyword evidence="3" id="KW-1185">Reference proteome</keyword>
<evidence type="ECO:0000313" key="3">
    <source>
        <dbReference type="Proteomes" id="UP000245765"/>
    </source>
</evidence>
<name>A0A317FIE0_9PROT</name>
<evidence type="ECO:0000313" key="2">
    <source>
        <dbReference type="EMBL" id="PWS38373.1"/>
    </source>
</evidence>
<dbReference type="InterPro" id="IPR041698">
    <property type="entry name" value="Methyltransf_25"/>
</dbReference>
<proteinExistence type="predicted"/>
<sequence length="359" mass="40172">MSFDNFLSLLRQKWGEVPAGSDMDGRYFSAQLLAKDDATLLAEWQALSDRGKELRGWWWRLYAPLLEGRRVLEIGSGLGFDAMHFAGAGARWTCCDIVDTNLGVIGRVAGMKGLDIGRHLIDSLASFDALPDGFDAIWCNGSLINLPYEAAREECAAILRHLRPGGRWIELAYPRERWVREGSPRFEDWGAMTDGPGTPWMEWYDMEKLRQRLAPHRMLPILEYRFSSDNYVWLDLQHDGVGGIDDQALRPALASPVAIETPPLLWNHAWDHPIGRGDLGARITVEITCVVRNGTPGLALMQDGRFVSREAAIEARSGTQLIHLTTTEFGPETRLVVRNASALGPSRLEILSVNLRRAL</sequence>
<comment type="caution">
    <text evidence="2">The sequence shown here is derived from an EMBL/GenBank/DDBJ whole genome shotgun (WGS) entry which is preliminary data.</text>
</comment>
<organism evidence="2 3">
    <name type="scientific">Falsiroseomonas bella</name>
    <dbReference type="NCBI Taxonomy" id="2184016"/>
    <lineage>
        <taxon>Bacteria</taxon>
        <taxon>Pseudomonadati</taxon>
        <taxon>Pseudomonadota</taxon>
        <taxon>Alphaproteobacteria</taxon>
        <taxon>Acetobacterales</taxon>
        <taxon>Roseomonadaceae</taxon>
        <taxon>Falsiroseomonas</taxon>
    </lineage>
</organism>
<dbReference type="SUPFAM" id="SSF53335">
    <property type="entry name" value="S-adenosyl-L-methionine-dependent methyltransferases"/>
    <property type="match status" value="1"/>
</dbReference>
<accession>A0A317FIE0</accession>
<dbReference type="EMBL" id="QGNA01000001">
    <property type="protein sequence ID" value="PWS38373.1"/>
    <property type="molecule type" value="Genomic_DNA"/>
</dbReference>
<dbReference type="RefSeq" id="WP_109868994.1">
    <property type="nucleotide sequence ID" value="NZ_QGNA01000001.1"/>
</dbReference>
<reference evidence="3" key="1">
    <citation type="submission" date="2018-05" db="EMBL/GenBank/DDBJ databases">
        <authorList>
            <person name="Du Z."/>
            <person name="Wang X."/>
        </authorList>
    </citation>
    <scope>NUCLEOTIDE SEQUENCE [LARGE SCALE GENOMIC DNA]</scope>
    <source>
        <strain evidence="3">CQN31</strain>
    </source>
</reference>
<dbReference type="Proteomes" id="UP000245765">
    <property type="component" value="Unassembled WGS sequence"/>
</dbReference>
<dbReference type="CDD" id="cd02440">
    <property type="entry name" value="AdoMet_MTases"/>
    <property type="match status" value="1"/>
</dbReference>
<dbReference type="Gene3D" id="3.40.50.150">
    <property type="entry name" value="Vaccinia Virus protein VP39"/>
    <property type="match status" value="1"/>
</dbReference>
<dbReference type="OrthoDB" id="9811589at2"/>
<gene>
    <name evidence="2" type="ORF">DFH01_03540</name>
</gene>
<evidence type="ECO:0000259" key="1">
    <source>
        <dbReference type="Pfam" id="PF13649"/>
    </source>
</evidence>
<dbReference type="AlphaFoldDB" id="A0A317FIE0"/>